<evidence type="ECO:0000313" key="2">
    <source>
        <dbReference type="Proteomes" id="UP000252107"/>
    </source>
</evidence>
<dbReference type="Pfam" id="PF13561">
    <property type="entry name" value="adh_short_C2"/>
    <property type="match status" value="1"/>
</dbReference>
<dbReference type="InterPro" id="IPR002347">
    <property type="entry name" value="SDR_fam"/>
</dbReference>
<accession>A0A367Q8P9</accession>
<reference evidence="1" key="1">
    <citation type="submission" date="2016-04" db="EMBL/GenBank/DDBJ databases">
        <authorList>
            <person name="Tabuchi Yagui T.R."/>
        </authorList>
    </citation>
    <scope>NUCLEOTIDE SEQUENCE [LARGE SCALE GENOMIC DNA]</scope>
    <source>
        <strain evidence="1">NIES-26</strain>
    </source>
</reference>
<gene>
    <name evidence="1" type="ORF">A6770_06025</name>
</gene>
<name>A0A367Q8P9_9NOSO</name>
<proteinExistence type="predicted"/>
<keyword evidence="2" id="KW-1185">Reference proteome</keyword>
<dbReference type="Gene3D" id="3.40.50.720">
    <property type="entry name" value="NAD(P)-binding Rossmann-like Domain"/>
    <property type="match status" value="1"/>
</dbReference>
<dbReference type="Proteomes" id="UP000252107">
    <property type="component" value="Unassembled WGS sequence"/>
</dbReference>
<dbReference type="SUPFAM" id="SSF51735">
    <property type="entry name" value="NAD(P)-binding Rossmann-fold domains"/>
    <property type="match status" value="1"/>
</dbReference>
<protein>
    <submittedName>
        <fullName evidence="1">Uncharacterized protein</fullName>
    </submittedName>
</protein>
<dbReference type="InterPro" id="IPR036291">
    <property type="entry name" value="NAD(P)-bd_dom_sf"/>
</dbReference>
<sequence>METPSSARIQKETERRFAANTAMGRNGQVEDIASVVALLASDECGWVQGSTSKPVADSGWFHLQAPLETLIVHE</sequence>
<dbReference type="EMBL" id="LXQD01000339">
    <property type="protein sequence ID" value="RCJ19694.1"/>
    <property type="molecule type" value="Genomic_DNA"/>
</dbReference>
<organism evidence="1 2">
    <name type="scientific">Nostoc minutum NIES-26</name>
    <dbReference type="NCBI Taxonomy" id="1844469"/>
    <lineage>
        <taxon>Bacteria</taxon>
        <taxon>Bacillati</taxon>
        <taxon>Cyanobacteriota</taxon>
        <taxon>Cyanophyceae</taxon>
        <taxon>Nostocales</taxon>
        <taxon>Nostocaceae</taxon>
        <taxon>Nostoc</taxon>
    </lineage>
</organism>
<evidence type="ECO:0000313" key="1">
    <source>
        <dbReference type="EMBL" id="RCJ19694.1"/>
    </source>
</evidence>
<dbReference type="AlphaFoldDB" id="A0A367Q8P9"/>
<comment type="caution">
    <text evidence="1">The sequence shown here is derived from an EMBL/GenBank/DDBJ whole genome shotgun (WGS) entry which is preliminary data.</text>
</comment>